<gene>
    <name evidence="2" type="ORF">B0H16DRAFT_1730084</name>
</gene>
<feature type="compositionally biased region" description="Basic and acidic residues" evidence="1">
    <location>
        <begin position="500"/>
        <end position="513"/>
    </location>
</feature>
<evidence type="ECO:0008006" key="4">
    <source>
        <dbReference type="Google" id="ProtNLM"/>
    </source>
</evidence>
<feature type="region of interest" description="Disordered" evidence="1">
    <location>
        <begin position="463"/>
        <end position="513"/>
    </location>
</feature>
<comment type="caution">
    <text evidence="2">The sequence shown here is derived from an EMBL/GenBank/DDBJ whole genome shotgun (WGS) entry which is preliminary data.</text>
</comment>
<proteinExistence type="predicted"/>
<feature type="compositionally biased region" description="Acidic residues" evidence="1">
    <location>
        <begin position="475"/>
        <end position="496"/>
    </location>
</feature>
<dbReference type="PANTHER" id="PTHR33096:SF1">
    <property type="entry name" value="CXC1-LIKE CYSTEINE CLUSTER ASSOCIATED WITH KDZ TRANSPOSASES DOMAIN-CONTAINING PROTEIN"/>
    <property type="match status" value="1"/>
</dbReference>
<dbReference type="EMBL" id="JARKIB010000113">
    <property type="protein sequence ID" value="KAJ7738190.1"/>
    <property type="molecule type" value="Genomic_DNA"/>
</dbReference>
<organism evidence="2 3">
    <name type="scientific">Mycena metata</name>
    <dbReference type="NCBI Taxonomy" id="1033252"/>
    <lineage>
        <taxon>Eukaryota</taxon>
        <taxon>Fungi</taxon>
        <taxon>Dikarya</taxon>
        <taxon>Basidiomycota</taxon>
        <taxon>Agaricomycotina</taxon>
        <taxon>Agaricomycetes</taxon>
        <taxon>Agaricomycetidae</taxon>
        <taxon>Agaricales</taxon>
        <taxon>Marasmiineae</taxon>
        <taxon>Mycenaceae</taxon>
        <taxon>Mycena</taxon>
    </lineage>
</organism>
<protein>
    <recommendedName>
        <fullName evidence="4">CxC2-like cysteine cluster KDZ transposase-associated domain-containing protein</fullName>
    </recommendedName>
</protein>
<dbReference type="AlphaFoldDB" id="A0AAD7I9R9"/>
<dbReference type="PANTHER" id="PTHR33096">
    <property type="entry name" value="CXC2 DOMAIN-CONTAINING PROTEIN"/>
    <property type="match status" value="1"/>
</dbReference>
<name>A0AAD7I9R9_9AGAR</name>
<sequence>MHSAGEKQFNVVALMETFFQHLPHNICVGLLYDVGCTFEHSCRKWGFLSHFLDRLAFVVSVFHAFGHEWACQLLYHPRKHIGFRFTNGEGCEHFWHSISHLIAHLRICGYHNRLYTLDTQIEHADKTSLLSPVPRRAGVASPQTQPGQACGSNKGFNGVRPSYCHTARTVAAASYCIDEAATDGQQAVSNMILLRGSLKLRRAWLSWTPWRRSCATKRVAERQDLKKLLNSQYMHLVMNVRALKLRLVQRLQHRKFEIDPVERACRQLPNDAKLHTHTEAAVKHREPNISRTCSEYNKLCTQLQKLINEGQAPRNAIAPLPIPAKGLWKLDVIFQNIGLDEREAGEAAAEPPLWLSDKRVRTGTKAMLEHDRCEEEDACLRREHRALQVWFAGEWEVINRALQDANSSEDKYHLKLRRNKLIRLCATWHKDLPDLGRDMWTTSAWGPSATQLARCQFDAHQAARGDDRHYGTGGADEDDVGDEAEAEGGGDEEDFGTPEALERADMYRNKDQL</sequence>
<dbReference type="InterPro" id="IPR040521">
    <property type="entry name" value="KDZ"/>
</dbReference>
<evidence type="ECO:0000313" key="2">
    <source>
        <dbReference type="EMBL" id="KAJ7738190.1"/>
    </source>
</evidence>
<evidence type="ECO:0000256" key="1">
    <source>
        <dbReference type="SAM" id="MobiDB-lite"/>
    </source>
</evidence>
<evidence type="ECO:0000313" key="3">
    <source>
        <dbReference type="Proteomes" id="UP001215598"/>
    </source>
</evidence>
<accession>A0AAD7I9R9</accession>
<dbReference type="Pfam" id="PF18758">
    <property type="entry name" value="KDZ"/>
    <property type="match status" value="1"/>
</dbReference>
<keyword evidence="3" id="KW-1185">Reference proteome</keyword>
<dbReference type="Proteomes" id="UP001215598">
    <property type="component" value="Unassembled WGS sequence"/>
</dbReference>
<reference evidence="2" key="1">
    <citation type="submission" date="2023-03" db="EMBL/GenBank/DDBJ databases">
        <title>Massive genome expansion in bonnet fungi (Mycena s.s.) driven by repeated elements and novel gene families across ecological guilds.</title>
        <authorList>
            <consortium name="Lawrence Berkeley National Laboratory"/>
            <person name="Harder C.B."/>
            <person name="Miyauchi S."/>
            <person name="Viragh M."/>
            <person name="Kuo A."/>
            <person name="Thoen E."/>
            <person name="Andreopoulos B."/>
            <person name="Lu D."/>
            <person name="Skrede I."/>
            <person name="Drula E."/>
            <person name="Henrissat B."/>
            <person name="Morin E."/>
            <person name="Kohler A."/>
            <person name="Barry K."/>
            <person name="LaButti K."/>
            <person name="Morin E."/>
            <person name="Salamov A."/>
            <person name="Lipzen A."/>
            <person name="Mereny Z."/>
            <person name="Hegedus B."/>
            <person name="Baldrian P."/>
            <person name="Stursova M."/>
            <person name="Weitz H."/>
            <person name="Taylor A."/>
            <person name="Grigoriev I.V."/>
            <person name="Nagy L.G."/>
            <person name="Martin F."/>
            <person name="Kauserud H."/>
        </authorList>
    </citation>
    <scope>NUCLEOTIDE SEQUENCE</scope>
    <source>
        <strain evidence="2">CBHHK182m</strain>
    </source>
</reference>